<proteinExistence type="predicted"/>
<dbReference type="EMBL" id="QBKR01000009">
    <property type="protein sequence ID" value="PTX60237.1"/>
    <property type="molecule type" value="Genomic_DNA"/>
</dbReference>
<evidence type="ECO:0000313" key="2">
    <source>
        <dbReference type="Proteomes" id="UP000244240"/>
    </source>
</evidence>
<accession>A0A2T6BW96</accession>
<gene>
    <name evidence="1" type="ORF">C8P63_1091</name>
</gene>
<dbReference type="OrthoDB" id="7869153at2"/>
<name>A0A2T6BW96_9BACL</name>
<sequence length="261" mass="30559">MKEKIDSLKGDQMSIKKHHVKSKLAVVYQLIHTPGVADYIPETELLNKSSLQRMIQKYEKVYLKPDRGRKSKGVIRVERLKGNRFKIRYGSLQKYADKKDIWKKTDRLTKGKRYIVQQAIESVTKDRRHFDLRCHLVRIQGQWKVGGICGRLGEPGSIVTTYHSGGTPTPLNTLLTRHLNYSGRKKENMIRRLKECAIQAVHHVSKMYPNLKEFAVDMGIDPKRRIWIYEVNIEPLIRANFKKLPDKTVYRKIKKVRKIAR</sequence>
<organism evidence="1 2">
    <name type="scientific">Melghirimyces profundicolus</name>
    <dbReference type="NCBI Taxonomy" id="1242148"/>
    <lineage>
        <taxon>Bacteria</taxon>
        <taxon>Bacillati</taxon>
        <taxon>Bacillota</taxon>
        <taxon>Bacilli</taxon>
        <taxon>Bacillales</taxon>
        <taxon>Thermoactinomycetaceae</taxon>
        <taxon>Melghirimyces</taxon>
    </lineage>
</organism>
<dbReference type="SUPFAM" id="SSF56059">
    <property type="entry name" value="Glutathione synthetase ATP-binding domain-like"/>
    <property type="match status" value="1"/>
</dbReference>
<dbReference type="Gene3D" id="3.30.470.20">
    <property type="entry name" value="ATP-grasp fold, B domain"/>
    <property type="match status" value="1"/>
</dbReference>
<protein>
    <submittedName>
        <fullName evidence="1">YheC/D-like protein</fullName>
    </submittedName>
</protein>
<dbReference type="RefSeq" id="WP_108022872.1">
    <property type="nucleotide sequence ID" value="NZ_QBKR01000009.1"/>
</dbReference>
<dbReference type="Proteomes" id="UP000244240">
    <property type="component" value="Unassembled WGS sequence"/>
</dbReference>
<comment type="caution">
    <text evidence="1">The sequence shown here is derived from an EMBL/GenBank/DDBJ whole genome shotgun (WGS) entry which is preliminary data.</text>
</comment>
<dbReference type="Pfam" id="PF14398">
    <property type="entry name" value="ATPgrasp_YheCD"/>
    <property type="match status" value="1"/>
</dbReference>
<dbReference type="InterPro" id="IPR026838">
    <property type="entry name" value="YheC/D"/>
</dbReference>
<evidence type="ECO:0000313" key="1">
    <source>
        <dbReference type="EMBL" id="PTX60237.1"/>
    </source>
</evidence>
<reference evidence="1 2" key="1">
    <citation type="submission" date="2018-04" db="EMBL/GenBank/DDBJ databases">
        <title>Genomic Encyclopedia of Archaeal and Bacterial Type Strains, Phase II (KMG-II): from individual species to whole genera.</title>
        <authorList>
            <person name="Goeker M."/>
        </authorList>
    </citation>
    <scope>NUCLEOTIDE SEQUENCE [LARGE SCALE GENOMIC DNA]</scope>
    <source>
        <strain evidence="1 2">DSM 45787</strain>
    </source>
</reference>
<keyword evidence="2" id="KW-1185">Reference proteome</keyword>
<dbReference type="AlphaFoldDB" id="A0A2T6BW96"/>